<sequence>MIDDDFASVESTMTQGIQEAKQGLQIINQVQKSMPDIKKLGQDADSLGTITLDAAKKMQSALPSITNSVQIT</sequence>
<evidence type="ECO:0000313" key="2">
    <source>
        <dbReference type="Proteomes" id="UP001244490"/>
    </source>
</evidence>
<comment type="caution">
    <text evidence="1">The sequence shown here is derived from an EMBL/GenBank/DDBJ whole genome shotgun (WGS) entry which is preliminary data.</text>
</comment>
<accession>A0AAW8ARS8</accession>
<dbReference type="EMBL" id="JAUUIA010000733">
    <property type="protein sequence ID" value="MDP0971420.1"/>
    <property type="molecule type" value="Genomic_DNA"/>
</dbReference>
<dbReference type="AlphaFoldDB" id="A0AAW8ARS8"/>
<protein>
    <submittedName>
        <fullName evidence="1">Uncharacterized protein</fullName>
    </submittedName>
</protein>
<feature type="non-terminal residue" evidence="1">
    <location>
        <position position="72"/>
    </location>
</feature>
<evidence type="ECO:0000313" key="1">
    <source>
        <dbReference type="EMBL" id="MDP0971420.1"/>
    </source>
</evidence>
<gene>
    <name evidence="1" type="ORF">Q6294_31245</name>
</gene>
<dbReference type="Proteomes" id="UP001244490">
    <property type="component" value="Unassembled WGS sequence"/>
</dbReference>
<name>A0AAW8ARS8_KLEPN</name>
<reference evidence="1" key="1">
    <citation type="submission" date="2023-07" db="EMBL/GenBank/DDBJ databases">
        <authorList>
            <person name="Peng Z."/>
        </authorList>
    </citation>
    <scope>NUCLEOTIDE SEQUENCE</scope>
    <source>
        <strain evidence="1">KP219</strain>
    </source>
</reference>
<organism evidence="1 2">
    <name type="scientific">Klebsiella pneumoniae</name>
    <dbReference type="NCBI Taxonomy" id="573"/>
    <lineage>
        <taxon>Bacteria</taxon>
        <taxon>Pseudomonadati</taxon>
        <taxon>Pseudomonadota</taxon>
        <taxon>Gammaproteobacteria</taxon>
        <taxon>Enterobacterales</taxon>
        <taxon>Enterobacteriaceae</taxon>
        <taxon>Klebsiella/Raoultella group</taxon>
        <taxon>Klebsiella</taxon>
        <taxon>Klebsiella pneumoniae complex</taxon>
    </lineage>
</organism>
<proteinExistence type="predicted"/>